<sequence length="133" mass="14663">MARNENIRLDELAITIEKALQDYSQDVADGLKKEVVKVAKETAQELKRISPKSGRAGKHYADGWRSKVVYESDDDIRAIVYNATKPQLTHLLEHGHAKVNGGRVAGIPHISTALKHAEEKLDADIKVVVKGDA</sequence>
<protein>
    <submittedName>
        <fullName evidence="1">HK97 gp10 family phage protein</fullName>
    </submittedName>
</protein>
<proteinExistence type="predicted"/>
<evidence type="ECO:0000313" key="2">
    <source>
        <dbReference type="Proteomes" id="UP000886803"/>
    </source>
</evidence>
<dbReference type="Proteomes" id="UP000886803">
    <property type="component" value="Unassembled WGS sequence"/>
</dbReference>
<organism evidence="1 2">
    <name type="scientific">Candidatus Gemmiger avicola</name>
    <dbReference type="NCBI Taxonomy" id="2838605"/>
    <lineage>
        <taxon>Bacteria</taxon>
        <taxon>Bacillati</taxon>
        <taxon>Bacillota</taxon>
        <taxon>Clostridia</taxon>
        <taxon>Eubacteriales</taxon>
        <taxon>Gemmiger</taxon>
    </lineage>
</organism>
<dbReference type="InterPro" id="IPR010064">
    <property type="entry name" value="HK97-gp10_tail"/>
</dbReference>
<name>A0A9D2M5K0_9FIRM</name>
<evidence type="ECO:0000313" key="1">
    <source>
        <dbReference type="EMBL" id="HJB41099.1"/>
    </source>
</evidence>
<accession>A0A9D2M5K0</accession>
<gene>
    <name evidence="1" type="ORF">H9945_01205</name>
</gene>
<reference evidence="1" key="2">
    <citation type="submission" date="2021-04" db="EMBL/GenBank/DDBJ databases">
        <authorList>
            <person name="Gilroy R."/>
        </authorList>
    </citation>
    <scope>NUCLEOTIDE SEQUENCE</scope>
    <source>
        <strain evidence="1">ChiBcec8-13705</strain>
    </source>
</reference>
<dbReference type="AlphaFoldDB" id="A0A9D2M5K0"/>
<dbReference type="Pfam" id="PF04883">
    <property type="entry name" value="HK97-gp10_like"/>
    <property type="match status" value="1"/>
</dbReference>
<comment type="caution">
    <text evidence="1">The sequence shown here is derived from an EMBL/GenBank/DDBJ whole genome shotgun (WGS) entry which is preliminary data.</text>
</comment>
<reference evidence="1" key="1">
    <citation type="journal article" date="2021" name="PeerJ">
        <title>Extensive microbial diversity within the chicken gut microbiome revealed by metagenomics and culture.</title>
        <authorList>
            <person name="Gilroy R."/>
            <person name="Ravi A."/>
            <person name="Getino M."/>
            <person name="Pursley I."/>
            <person name="Horton D.L."/>
            <person name="Alikhan N.F."/>
            <person name="Baker D."/>
            <person name="Gharbi K."/>
            <person name="Hall N."/>
            <person name="Watson M."/>
            <person name="Adriaenssens E.M."/>
            <person name="Foster-Nyarko E."/>
            <person name="Jarju S."/>
            <person name="Secka A."/>
            <person name="Antonio M."/>
            <person name="Oren A."/>
            <person name="Chaudhuri R.R."/>
            <person name="La Ragione R."/>
            <person name="Hildebrand F."/>
            <person name="Pallen M.J."/>
        </authorList>
    </citation>
    <scope>NUCLEOTIDE SEQUENCE</scope>
    <source>
        <strain evidence="1">ChiBcec8-13705</strain>
    </source>
</reference>
<dbReference type="EMBL" id="DWYG01000013">
    <property type="protein sequence ID" value="HJB41099.1"/>
    <property type="molecule type" value="Genomic_DNA"/>
</dbReference>